<feature type="domain" description="Glycoside hydrolase 35 catalytic" evidence="4">
    <location>
        <begin position="45"/>
        <end position="382"/>
    </location>
</feature>
<name>A0A4P7SLV1_9CELL</name>
<dbReference type="KEGG" id="celz:E5225_14090"/>
<proteinExistence type="inferred from homology"/>
<dbReference type="InterPro" id="IPR001944">
    <property type="entry name" value="Glycoside_Hdrlase_35"/>
</dbReference>
<dbReference type="RefSeq" id="WP_135972458.1">
    <property type="nucleotide sequence ID" value="NZ_CP039291.1"/>
</dbReference>
<reference evidence="5 6" key="1">
    <citation type="submission" date="2019-04" db="EMBL/GenBank/DDBJ databases">
        <title>Isolation and identification of Cellulomonas shaoxiangyii sp. Nov. isolated from feces of the Tibetan antelopes (Pantholops hodgsonii) in the Qinghai-Tibet plateau of China.</title>
        <authorList>
            <person name="Tian Z."/>
        </authorList>
    </citation>
    <scope>NUCLEOTIDE SEQUENCE [LARGE SCALE GENOMIC DNA]</scope>
    <source>
        <strain evidence="5 6">Z28</strain>
    </source>
</reference>
<evidence type="ECO:0000256" key="1">
    <source>
        <dbReference type="ARBA" id="ARBA00009809"/>
    </source>
</evidence>
<dbReference type="InterPro" id="IPR031330">
    <property type="entry name" value="Gly_Hdrlase_35_cat"/>
</dbReference>
<dbReference type="PRINTS" id="PR00742">
    <property type="entry name" value="GLHYDRLASE35"/>
</dbReference>
<dbReference type="GO" id="GO:0004553">
    <property type="term" value="F:hydrolase activity, hydrolyzing O-glycosyl compounds"/>
    <property type="evidence" value="ECO:0007669"/>
    <property type="project" value="InterPro"/>
</dbReference>
<dbReference type="Gene3D" id="3.20.20.80">
    <property type="entry name" value="Glycosidases"/>
    <property type="match status" value="1"/>
</dbReference>
<feature type="region of interest" description="Disordered" evidence="3">
    <location>
        <begin position="1"/>
        <end position="30"/>
    </location>
</feature>
<dbReference type="SUPFAM" id="SSF51445">
    <property type="entry name" value="(Trans)glycosidases"/>
    <property type="match status" value="1"/>
</dbReference>
<comment type="similarity">
    <text evidence="1 2">Belongs to the glycosyl hydrolase 35 family.</text>
</comment>
<dbReference type="Pfam" id="PF01301">
    <property type="entry name" value="Glyco_hydro_35"/>
    <property type="match status" value="1"/>
</dbReference>
<protein>
    <submittedName>
        <fullName evidence="5">Beta-galactosidase</fullName>
    </submittedName>
</protein>
<keyword evidence="6" id="KW-1185">Reference proteome</keyword>
<dbReference type="AlphaFoldDB" id="A0A4P7SLV1"/>
<dbReference type="Proteomes" id="UP000296469">
    <property type="component" value="Chromosome"/>
</dbReference>
<dbReference type="PANTHER" id="PTHR23421">
    <property type="entry name" value="BETA-GALACTOSIDASE RELATED"/>
    <property type="match status" value="1"/>
</dbReference>
<dbReference type="EMBL" id="CP039291">
    <property type="protein sequence ID" value="QCB94517.1"/>
    <property type="molecule type" value="Genomic_DNA"/>
</dbReference>
<evidence type="ECO:0000313" key="6">
    <source>
        <dbReference type="Proteomes" id="UP000296469"/>
    </source>
</evidence>
<evidence type="ECO:0000256" key="3">
    <source>
        <dbReference type="SAM" id="MobiDB-lite"/>
    </source>
</evidence>
<evidence type="ECO:0000313" key="5">
    <source>
        <dbReference type="EMBL" id="QCB94517.1"/>
    </source>
</evidence>
<gene>
    <name evidence="5" type="ORF">E5225_14090</name>
</gene>
<dbReference type="OrthoDB" id="9813184at2"/>
<evidence type="ECO:0000256" key="2">
    <source>
        <dbReference type="RuleBase" id="RU003679"/>
    </source>
</evidence>
<dbReference type="GO" id="GO:0005975">
    <property type="term" value="P:carbohydrate metabolic process"/>
    <property type="evidence" value="ECO:0007669"/>
    <property type="project" value="InterPro"/>
</dbReference>
<sequence>MSTSEVPAHLHVRPGGWSRPLTRPAMANEEDARPGLALTSRYLERDGRPWVPVSGEVHYARIPRERWRERLQLVRSGGVDVVSTYVTWIHHEPERGRADFTGGLDVAAFVRLAGELGLHVVLRVGPWVHGEVRNGGFPDWVQAAPVRHRTDDPAYLELVREWFGRLGEQLAEVCRPGGPVLAVQLDNELYDQPDHLVTLKRLAREAGIVAPLWTATAWGGAQLPDGEVLPLYGGYGDGFWVDADAGWHPAFRAHYLVSHTWDDPGIGADVRGEEPAAATVDRDESWPPATCELGGGMATAYHRRHAPTALDVATVAQTKLAAGSAWQGYYMYAGGTNPAAGLQESQATGYPNDVPTFDYDFHAPIGAAGVLAPSHAALRVQHAFLAAFGDRLATMPSTLPDEVPTGVDDAARLRWAVRADDDGTGFALLAWHQPHVALPLLRGVRLRVDLPGGPLVLPSSPVDVPPGTLARWPLGLRVGGEAGVRLRWATASALTELGDGTLVLLAHDGLPAEVAVDAAVEAAGDGWTTVAPGVHRADPRTGGLLALAGGAARVLVVGASDADRVWVVEGPAGRELLLADAPLWTDGDDVVVRSADVPVVRRWVGDRWAAVDVAPDAPVAGEAAPSGGAVRTACVRPAGDVPVSYGEAGGRASAPTPERVAALAAEHRLADVGTPVPGTVRLLRVDWAGDVAQLLVDGRVVADRFGDGSPWHVDLDVLDGAEGDRVGVRVLPLHPDARVWLPADAADRRRSVRGPLGALDAVSVARTTTWRAPLG</sequence>
<evidence type="ECO:0000259" key="4">
    <source>
        <dbReference type="Pfam" id="PF01301"/>
    </source>
</evidence>
<organism evidence="5 6">
    <name type="scientific">Cellulomonas shaoxiangyii</name>
    <dbReference type="NCBI Taxonomy" id="2566013"/>
    <lineage>
        <taxon>Bacteria</taxon>
        <taxon>Bacillati</taxon>
        <taxon>Actinomycetota</taxon>
        <taxon>Actinomycetes</taxon>
        <taxon>Micrococcales</taxon>
        <taxon>Cellulomonadaceae</taxon>
        <taxon>Cellulomonas</taxon>
    </lineage>
</organism>
<dbReference type="InterPro" id="IPR017853">
    <property type="entry name" value="GH"/>
</dbReference>
<accession>A0A4P7SLV1</accession>